<dbReference type="RefSeq" id="XP_067474494.1">
    <property type="nucleotide sequence ID" value="XM_067623330.1"/>
</dbReference>
<evidence type="ECO:0000313" key="1">
    <source>
        <dbReference type="EMBL" id="OJJ67245.1"/>
    </source>
</evidence>
<proteinExistence type="predicted"/>
<reference evidence="2" key="1">
    <citation type="journal article" date="2017" name="Genome Biol.">
        <title>Comparative genomics reveals high biological diversity and specific adaptations in the industrially and medically important fungal genus Aspergillus.</title>
        <authorList>
            <person name="de Vries R.P."/>
            <person name="Riley R."/>
            <person name="Wiebenga A."/>
            <person name="Aguilar-Osorio G."/>
            <person name="Amillis S."/>
            <person name="Uchima C.A."/>
            <person name="Anderluh G."/>
            <person name="Asadollahi M."/>
            <person name="Askin M."/>
            <person name="Barry K."/>
            <person name="Battaglia E."/>
            <person name="Bayram O."/>
            <person name="Benocci T."/>
            <person name="Braus-Stromeyer S.A."/>
            <person name="Caldana C."/>
            <person name="Canovas D."/>
            <person name="Cerqueira G.C."/>
            <person name="Chen F."/>
            <person name="Chen W."/>
            <person name="Choi C."/>
            <person name="Clum A."/>
            <person name="Dos Santos R.A."/>
            <person name="Damasio A.R."/>
            <person name="Diallinas G."/>
            <person name="Emri T."/>
            <person name="Fekete E."/>
            <person name="Flipphi M."/>
            <person name="Freyberg S."/>
            <person name="Gallo A."/>
            <person name="Gournas C."/>
            <person name="Habgood R."/>
            <person name="Hainaut M."/>
            <person name="Harispe M.L."/>
            <person name="Henrissat B."/>
            <person name="Hilden K.S."/>
            <person name="Hope R."/>
            <person name="Hossain A."/>
            <person name="Karabika E."/>
            <person name="Karaffa L."/>
            <person name="Karanyi Z."/>
            <person name="Krasevec N."/>
            <person name="Kuo A."/>
            <person name="Kusch H."/>
            <person name="LaButti K."/>
            <person name="Lagendijk E.L."/>
            <person name="Lapidus A."/>
            <person name="Levasseur A."/>
            <person name="Lindquist E."/>
            <person name="Lipzen A."/>
            <person name="Logrieco A.F."/>
            <person name="MacCabe A."/>
            <person name="Maekelae M.R."/>
            <person name="Malavazi I."/>
            <person name="Melin P."/>
            <person name="Meyer V."/>
            <person name="Mielnichuk N."/>
            <person name="Miskei M."/>
            <person name="Molnar A.P."/>
            <person name="Mule G."/>
            <person name="Ngan C.Y."/>
            <person name="Orejas M."/>
            <person name="Orosz E."/>
            <person name="Ouedraogo J.P."/>
            <person name="Overkamp K.M."/>
            <person name="Park H.-S."/>
            <person name="Perrone G."/>
            <person name="Piumi F."/>
            <person name="Punt P.J."/>
            <person name="Ram A.F."/>
            <person name="Ramon A."/>
            <person name="Rauscher S."/>
            <person name="Record E."/>
            <person name="Riano-Pachon D.M."/>
            <person name="Robert V."/>
            <person name="Roehrig J."/>
            <person name="Ruller R."/>
            <person name="Salamov A."/>
            <person name="Salih N.S."/>
            <person name="Samson R.A."/>
            <person name="Sandor E."/>
            <person name="Sanguinetti M."/>
            <person name="Schuetze T."/>
            <person name="Sepcic K."/>
            <person name="Shelest E."/>
            <person name="Sherlock G."/>
            <person name="Sophianopoulou V."/>
            <person name="Squina F.M."/>
            <person name="Sun H."/>
            <person name="Susca A."/>
            <person name="Todd R.B."/>
            <person name="Tsang A."/>
            <person name="Unkles S.E."/>
            <person name="van de Wiele N."/>
            <person name="van Rossen-Uffink D."/>
            <person name="Oliveira J.V."/>
            <person name="Vesth T.C."/>
            <person name="Visser J."/>
            <person name="Yu J.-H."/>
            <person name="Zhou M."/>
            <person name="Andersen M.R."/>
            <person name="Archer D.B."/>
            <person name="Baker S.E."/>
            <person name="Benoit I."/>
            <person name="Brakhage A.A."/>
            <person name="Braus G.H."/>
            <person name="Fischer R."/>
            <person name="Frisvad J.C."/>
            <person name="Goldman G.H."/>
            <person name="Houbraken J."/>
            <person name="Oakley B."/>
            <person name="Pocsi I."/>
            <person name="Scazzocchio C."/>
            <person name="Seiboth B."/>
            <person name="vanKuyk P.A."/>
            <person name="Wortman J."/>
            <person name="Dyer P.S."/>
            <person name="Grigoriev I.V."/>
        </authorList>
    </citation>
    <scope>NUCLEOTIDE SEQUENCE [LARGE SCALE GENOMIC DNA]</scope>
    <source>
        <strain evidence="2">CBS 101740 / IMI 381727 / IBT 21946</strain>
    </source>
</reference>
<keyword evidence="2" id="KW-1185">Reference proteome</keyword>
<name>A0A1L9U6E3_ASPBC</name>
<protein>
    <submittedName>
        <fullName evidence="1">Uncharacterized protein</fullName>
    </submittedName>
</protein>
<evidence type="ECO:0000313" key="2">
    <source>
        <dbReference type="Proteomes" id="UP000184499"/>
    </source>
</evidence>
<accession>A0A1L9U6E3</accession>
<dbReference type="Proteomes" id="UP000184499">
    <property type="component" value="Unassembled WGS sequence"/>
</dbReference>
<dbReference type="GeneID" id="93575818"/>
<dbReference type="VEuPathDB" id="FungiDB:ASPBRDRAFT_352813"/>
<sequence length="152" mass="17331">MNIPCFGGCKGIEITNPTLCEEHPRMILAAMSMTTSNADEVLLDRLHIAIAYRRDHTQGGLRHLVLVPGPRSPSRSRKRFCPRKHSFISIYRMWTGMEALNLLTSTRDSNAYQTASPKIQVFLIAETTKLYVRLTRENLDESQTSKALNKRR</sequence>
<dbReference type="EMBL" id="KV878695">
    <property type="protein sequence ID" value="OJJ67245.1"/>
    <property type="molecule type" value="Genomic_DNA"/>
</dbReference>
<dbReference type="AlphaFoldDB" id="A0A1L9U6E3"/>
<gene>
    <name evidence="1" type="ORF">ASPBRDRAFT_352813</name>
</gene>
<organism evidence="1 2">
    <name type="scientific">Aspergillus brasiliensis (strain CBS 101740 / IMI 381727 / IBT 21946)</name>
    <dbReference type="NCBI Taxonomy" id="767769"/>
    <lineage>
        <taxon>Eukaryota</taxon>
        <taxon>Fungi</taxon>
        <taxon>Dikarya</taxon>
        <taxon>Ascomycota</taxon>
        <taxon>Pezizomycotina</taxon>
        <taxon>Eurotiomycetes</taxon>
        <taxon>Eurotiomycetidae</taxon>
        <taxon>Eurotiales</taxon>
        <taxon>Aspergillaceae</taxon>
        <taxon>Aspergillus</taxon>
        <taxon>Aspergillus subgen. Circumdati</taxon>
    </lineage>
</organism>